<evidence type="ECO:0000256" key="6">
    <source>
        <dbReference type="ARBA" id="ARBA00022840"/>
    </source>
</evidence>
<dbReference type="InterPro" id="IPR015807">
    <property type="entry name" value="His-tRNA-ligase"/>
</dbReference>
<organism evidence="13 14">
    <name type="scientific">Intoshia linei</name>
    <dbReference type="NCBI Taxonomy" id="1819745"/>
    <lineage>
        <taxon>Eukaryota</taxon>
        <taxon>Metazoa</taxon>
        <taxon>Spiralia</taxon>
        <taxon>Lophotrochozoa</taxon>
        <taxon>Mesozoa</taxon>
        <taxon>Orthonectida</taxon>
        <taxon>Rhopaluridae</taxon>
        <taxon>Intoshia</taxon>
    </lineage>
</organism>
<evidence type="ECO:0000259" key="12">
    <source>
        <dbReference type="PROSITE" id="PS50862"/>
    </source>
</evidence>
<dbReference type="InterPro" id="IPR033656">
    <property type="entry name" value="HisRS_anticodon"/>
</dbReference>
<keyword evidence="5" id="KW-0547">Nucleotide-binding</keyword>
<dbReference type="PIRSF" id="PIRSF001549">
    <property type="entry name" value="His-tRNA_synth"/>
    <property type="match status" value="1"/>
</dbReference>
<dbReference type="OrthoDB" id="1906957at2759"/>
<gene>
    <name evidence="13" type="ORF">A3Q56_02821</name>
</gene>
<name>A0A177B561_9BILA</name>
<dbReference type="InterPro" id="IPR036621">
    <property type="entry name" value="Anticodon-bd_dom_sf"/>
</dbReference>
<dbReference type="PROSITE" id="PS50862">
    <property type="entry name" value="AA_TRNA_LIGASE_II"/>
    <property type="match status" value="1"/>
</dbReference>
<keyword evidence="8" id="KW-0030">Aminoacyl-tRNA synthetase</keyword>
<evidence type="ECO:0000256" key="8">
    <source>
        <dbReference type="ARBA" id="ARBA00023146"/>
    </source>
</evidence>
<dbReference type="InterPro" id="IPR045864">
    <property type="entry name" value="aa-tRNA-synth_II/BPL/LPL"/>
</dbReference>
<protein>
    <recommendedName>
        <fullName evidence="3">Histidine--tRNA ligase, cytoplasmic</fullName>
        <ecNumber evidence="2">6.1.1.21</ecNumber>
    </recommendedName>
</protein>
<sequence length="473" mass="54529">MTDLQNNQNENKSNISKMTSLNKETNVSTNCLKTPKGMRDFGPAESLIRKNVMKKIITCFERHGATTIETPVVELMGTLTEKYGEDSKLIYELKDQGGEMLALRYDLTVPFARFVATSKIQFIKRYQIGRVYRRDNPAMARGRFREFYQCDFDIAGIYNTMLPDAECLRIIHEVMSDLNLTYKIKINHRYILDKIMEFCGVPESMFRTTCSSIDKLDKMTWDEVYNEMVNEKKLNSDVAEKIKNFVYKNGKEDVIFWLENIFKDYKDTKLISTFNDMKSLIQICKDFSMDHCISIDLSLARGLDYYTGVIFEAVLVDTNGIGSIAGGGRYDNLVGMFTKKNKSVPCVGMSLGIERIFSVLHKNMKKEKKLRQCTTEVCVVSGQSNMFSNRVKIVSKLWDNGINAETPYKRNKKLLDAFQYCENEQIPLCVVVGEMEWNENSVVIRNQFTREQLTVKIDDMIDTLKNLLNKPNV</sequence>
<keyword evidence="14" id="KW-1185">Reference proteome</keyword>
<evidence type="ECO:0000256" key="11">
    <source>
        <dbReference type="SAM" id="MobiDB-lite"/>
    </source>
</evidence>
<dbReference type="PANTHER" id="PTHR11476">
    <property type="entry name" value="HISTIDYL-TRNA SYNTHETASE"/>
    <property type="match status" value="1"/>
</dbReference>
<dbReference type="GO" id="GO:0005739">
    <property type="term" value="C:mitochondrion"/>
    <property type="evidence" value="ECO:0007669"/>
    <property type="project" value="TreeGrafter"/>
</dbReference>
<evidence type="ECO:0000313" key="13">
    <source>
        <dbReference type="EMBL" id="OAF69437.1"/>
    </source>
</evidence>
<dbReference type="GO" id="GO:0006427">
    <property type="term" value="P:histidyl-tRNA aminoacylation"/>
    <property type="evidence" value="ECO:0007669"/>
    <property type="project" value="InterPro"/>
</dbReference>
<evidence type="ECO:0000256" key="10">
    <source>
        <dbReference type="PIRSR" id="PIRSR001549-1"/>
    </source>
</evidence>
<evidence type="ECO:0000256" key="1">
    <source>
        <dbReference type="ARBA" id="ARBA00008226"/>
    </source>
</evidence>
<keyword evidence="6" id="KW-0067">ATP-binding</keyword>
<dbReference type="InterPro" id="IPR004516">
    <property type="entry name" value="HisRS/HisZ"/>
</dbReference>
<feature type="binding site" evidence="10">
    <location>
        <position position="153"/>
    </location>
    <ligand>
        <name>L-histidine</name>
        <dbReference type="ChEBI" id="CHEBI:57595"/>
    </ligand>
</feature>
<proteinExistence type="inferred from homology"/>
<feature type="binding site" evidence="10">
    <location>
        <position position="133"/>
    </location>
    <ligand>
        <name>L-histidine</name>
        <dbReference type="ChEBI" id="CHEBI:57595"/>
    </ligand>
</feature>
<dbReference type="Proteomes" id="UP000078046">
    <property type="component" value="Unassembled WGS sequence"/>
</dbReference>
<evidence type="ECO:0000256" key="3">
    <source>
        <dbReference type="ARBA" id="ARBA00015302"/>
    </source>
</evidence>
<feature type="binding site" evidence="10">
    <location>
        <position position="149"/>
    </location>
    <ligand>
        <name>L-histidine</name>
        <dbReference type="ChEBI" id="CHEBI:57595"/>
    </ligand>
</feature>
<dbReference type="GO" id="GO:0005524">
    <property type="term" value="F:ATP binding"/>
    <property type="evidence" value="ECO:0007669"/>
    <property type="project" value="UniProtKB-KW"/>
</dbReference>
<feature type="domain" description="Aminoacyl-transfer RNA synthetases class-II family profile" evidence="12">
    <location>
        <begin position="48"/>
        <end position="360"/>
    </location>
</feature>
<evidence type="ECO:0000256" key="5">
    <source>
        <dbReference type="ARBA" id="ARBA00022741"/>
    </source>
</evidence>
<comment type="similarity">
    <text evidence="1">Belongs to the class-II aminoacyl-tRNA synthetase family.</text>
</comment>
<dbReference type="Pfam" id="PF03129">
    <property type="entry name" value="HGTP_anticodon"/>
    <property type="match status" value="1"/>
</dbReference>
<dbReference type="InterPro" id="IPR004154">
    <property type="entry name" value="Anticodon-bd"/>
</dbReference>
<dbReference type="FunFam" id="3.40.50.800:FF:000012">
    <property type="entry name" value="Histidine--tRNA ligase, cytoplasmic"/>
    <property type="match status" value="1"/>
</dbReference>
<dbReference type="FunFam" id="3.30.930.10:FF:000061">
    <property type="entry name" value="Histidine--tRNA ligase, cytoplasmic"/>
    <property type="match status" value="1"/>
</dbReference>
<keyword evidence="4" id="KW-0436">Ligase</keyword>
<evidence type="ECO:0000256" key="2">
    <source>
        <dbReference type="ARBA" id="ARBA00012815"/>
    </source>
</evidence>
<dbReference type="AlphaFoldDB" id="A0A177B561"/>
<dbReference type="CDD" id="cd00859">
    <property type="entry name" value="HisRS_anticodon"/>
    <property type="match status" value="1"/>
</dbReference>
<comment type="catalytic activity">
    <reaction evidence="9">
        <text>tRNA(His) + L-histidine + ATP = L-histidyl-tRNA(His) + AMP + diphosphate + H(+)</text>
        <dbReference type="Rhea" id="RHEA:17313"/>
        <dbReference type="Rhea" id="RHEA-COMP:9665"/>
        <dbReference type="Rhea" id="RHEA-COMP:9689"/>
        <dbReference type="ChEBI" id="CHEBI:15378"/>
        <dbReference type="ChEBI" id="CHEBI:30616"/>
        <dbReference type="ChEBI" id="CHEBI:33019"/>
        <dbReference type="ChEBI" id="CHEBI:57595"/>
        <dbReference type="ChEBI" id="CHEBI:78442"/>
        <dbReference type="ChEBI" id="CHEBI:78527"/>
        <dbReference type="ChEBI" id="CHEBI:456215"/>
        <dbReference type="EC" id="6.1.1.21"/>
    </reaction>
</comment>
<dbReference type="PANTHER" id="PTHR11476:SF7">
    <property type="entry name" value="HISTIDINE--TRNA LIGASE"/>
    <property type="match status" value="1"/>
</dbReference>
<feature type="region of interest" description="Disordered" evidence="11">
    <location>
        <begin position="1"/>
        <end position="20"/>
    </location>
</feature>
<reference evidence="13 14" key="1">
    <citation type="submission" date="2016-04" db="EMBL/GenBank/DDBJ databases">
        <title>The genome of Intoshia linei affirms orthonectids as highly simplified spiralians.</title>
        <authorList>
            <person name="Mikhailov K.V."/>
            <person name="Slusarev G.S."/>
            <person name="Nikitin M.A."/>
            <person name="Logacheva M.D."/>
            <person name="Penin A."/>
            <person name="Aleoshin V."/>
            <person name="Panchin Y.V."/>
        </authorList>
    </citation>
    <scope>NUCLEOTIDE SEQUENCE [LARGE SCALE GENOMIC DNA]</scope>
    <source>
        <strain evidence="13">Intl2013</strain>
        <tissue evidence="13">Whole animal</tissue>
    </source>
</reference>
<feature type="binding site" evidence="10">
    <location>
        <begin position="106"/>
        <end position="108"/>
    </location>
    <ligand>
        <name>L-histidine</name>
        <dbReference type="ChEBI" id="CHEBI:57595"/>
    </ligand>
</feature>
<evidence type="ECO:0000256" key="4">
    <source>
        <dbReference type="ARBA" id="ARBA00022598"/>
    </source>
</evidence>
<keyword evidence="7" id="KW-0648">Protein biosynthesis</keyword>
<dbReference type="InterPro" id="IPR041715">
    <property type="entry name" value="HisRS-like_core"/>
</dbReference>
<dbReference type="GO" id="GO:0004821">
    <property type="term" value="F:histidine-tRNA ligase activity"/>
    <property type="evidence" value="ECO:0007669"/>
    <property type="project" value="UniProtKB-EC"/>
</dbReference>
<dbReference type="EMBL" id="LWCA01000282">
    <property type="protein sequence ID" value="OAF69437.1"/>
    <property type="molecule type" value="Genomic_DNA"/>
</dbReference>
<evidence type="ECO:0000256" key="9">
    <source>
        <dbReference type="ARBA" id="ARBA00047639"/>
    </source>
</evidence>
<dbReference type="Gene3D" id="3.30.930.10">
    <property type="entry name" value="Bira Bifunctional Protein, Domain 2"/>
    <property type="match status" value="1"/>
</dbReference>
<dbReference type="NCBIfam" id="TIGR00442">
    <property type="entry name" value="hisS"/>
    <property type="match status" value="1"/>
</dbReference>
<dbReference type="Pfam" id="PF13393">
    <property type="entry name" value="tRNA-synt_His"/>
    <property type="match status" value="1"/>
</dbReference>
<evidence type="ECO:0000313" key="14">
    <source>
        <dbReference type="Proteomes" id="UP000078046"/>
    </source>
</evidence>
<dbReference type="GO" id="GO:0003723">
    <property type="term" value="F:RNA binding"/>
    <property type="evidence" value="ECO:0007669"/>
    <property type="project" value="TreeGrafter"/>
</dbReference>
<feature type="binding site" evidence="10">
    <location>
        <position position="301"/>
    </location>
    <ligand>
        <name>L-histidine</name>
        <dbReference type="ChEBI" id="CHEBI:57595"/>
    </ligand>
</feature>
<dbReference type="InterPro" id="IPR006195">
    <property type="entry name" value="aa-tRNA-synth_II"/>
</dbReference>
<evidence type="ECO:0000256" key="7">
    <source>
        <dbReference type="ARBA" id="ARBA00022917"/>
    </source>
</evidence>
<dbReference type="SUPFAM" id="SSF55681">
    <property type="entry name" value="Class II aaRS and biotin synthetases"/>
    <property type="match status" value="1"/>
</dbReference>
<dbReference type="GO" id="GO:0032543">
    <property type="term" value="P:mitochondrial translation"/>
    <property type="evidence" value="ECO:0007669"/>
    <property type="project" value="TreeGrafter"/>
</dbReference>
<dbReference type="GO" id="GO:0005829">
    <property type="term" value="C:cytosol"/>
    <property type="evidence" value="ECO:0007669"/>
    <property type="project" value="TreeGrafter"/>
</dbReference>
<feature type="binding site" evidence="10">
    <location>
        <begin position="305"/>
        <end position="306"/>
    </location>
    <ligand>
        <name>L-histidine</name>
        <dbReference type="ChEBI" id="CHEBI:57595"/>
    </ligand>
</feature>
<comment type="caution">
    <text evidence="13">The sequence shown here is derived from an EMBL/GenBank/DDBJ whole genome shotgun (WGS) entry which is preliminary data.</text>
</comment>
<dbReference type="EC" id="6.1.1.21" evidence="2"/>
<dbReference type="CDD" id="cd00773">
    <property type="entry name" value="HisRS-like_core"/>
    <property type="match status" value="1"/>
</dbReference>
<dbReference type="SUPFAM" id="SSF52954">
    <property type="entry name" value="Class II aaRS ABD-related"/>
    <property type="match status" value="1"/>
</dbReference>
<accession>A0A177B561</accession>
<dbReference type="Gene3D" id="3.40.50.800">
    <property type="entry name" value="Anticodon-binding domain"/>
    <property type="match status" value="1"/>
</dbReference>